<evidence type="ECO:0000313" key="2">
    <source>
        <dbReference type="EMBL" id="SDD74584.1"/>
    </source>
</evidence>
<protein>
    <submittedName>
        <fullName evidence="2">Hypoxanthine-DNA glycosylase</fullName>
    </submittedName>
</protein>
<dbReference type="SUPFAM" id="SSF51182">
    <property type="entry name" value="RmlC-like cupins"/>
    <property type="match status" value="1"/>
</dbReference>
<gene>
    <name evidence="2" type="ORF">SAMN04489866_10684</name>
</gene>
<dbReference type="OrthoDB" id="9799921at2"/>
<name>A0A1G6X8X9_PEPNI</name>
<dbReference type="Gene3D" id="3.40.470.10">
    <property type="entry name" value="Uracil-DNA glycosylase-like domain"/>
    <property type="match status" value="1"/>
</dbReference>
<dbReference type="InterPro" id="IPR011051">
    <property type="entry name" value="RmlC_Cupin_sf"/>
</dbReference>
<dbReference type="CDD" id="cd10032">
    <property type="entry name" value="UDG-F6_HDG"/>
    <property type="match status" value="1"/>
</dbReference>
<proteinExistence type="predicted"/>
<dbReference type="Gene3D" id="2.60.120.10">
    <property type="entry name" value="Jelly Rolls"/>
    <property type="match status" value="1"/>
</dbReference>
<reference evidence="2 3" key="1">
    <citation type="submission" date="2016-10" db="EMBL/GenBank/DDBJ databases">
        <authorList>
            <person name="de Groot N.N."/>
        </authorList>
    </citation>
    <scope>NUCLEOTIDE SEQUENCE [LARGE SCALE GENOMIC DNA]</scope>
    <source>
        <strain evidence="2 3">DSM 20475</strain>
    </source>
</reference>
<dbReference type="AlphaFoldDB" id="A0A1G6X8X9"/>
<dbReference type="Pfam" id="PF03167">
    <property type="entry name" value="UDG"/>
    <property type="match status" value="1"/>
</dbReference>
<accession>A0A1G6X8X9</accession>
<dbReference type="SUPFAM" id="SSF52141">
    <property type="entry name" value="Uracil-DNA glycosylase-like"/>
    <property type="match status" value="1"/>
</dbReference>
<sequence length="279" mass="31262">MRKTIVHPLAPWIWHDSEVLILGTLPSPESRRRGLYYGHPQNRFWPTLARLFKEPQPLHADACREFAKRHKIALWDVFAQADIDGADDSSIRHAELNNIPAKIKGTAIGHIFCTGQKAWQTYQANWADTIDLPASLLPSPSPANRAHWPDAALPDAYTVIKDALHTPAPFPGGRNLFDLSPLDADQAEQVEVLQEDAGWRIERIVSRGHCSPEGFLYDQADCEWVAVLDGRAILADDTGRRMVLNTGDHALLPPHRRHSVIDTTDPCIWLACFRKSAEA</sequence>
<dbReference type="InterPro" id="IPR036895">
    <property type="entry name" value="Uracil-DNA_glycosylase-like_sf"/>
</dbReference>
<evidence type="ECO:0000313" key="3">
    <source>
        <dbReference type="Proteomes" id="UP000198995"/>
    </source>
</evidence>
<feature type="domain" description="Uracil-DNA glycosylase-like" evidence="1">
    <location>
        <begin position="10"/>
        <end position="152"/>
    </location>
</feature>
<dbReference type="InterPro" id="IPR014710">
    <property type="entry name" value="RmlC-like_jellyroll"/>
</dbReference>
<dbReference type="InterPro" id="IPR005122">
    <property type="entry name" value="Uracil-DNA_glycosylase-like"/>
</dbReference>
<dbReference type="NCBIfam" id="TIGR04274">
    <property type="entry name" value="hypoxanDNAglyco"/>
    <property type="match status" value="1"/>
</dbReference>
<dbReference type="SMART" id="SM00987">
    <property type="entry name" value="UreE_C"/>
    <property type="match status" value="1"/>
</dbReference>
<dbReference type="SMART" id="SM00986">
    <property type="entry name" value="UDG"/>
    <property type="match status" value="1"/>
</dbReference>
<organism evidence="2 3">
    <name type="scientific">Peptococcus niger</name>
    <dbReference type="NCBI Taxonomy" id="2741"/>
    <lineage>
        <taxon>Bacteria</taxon>
        <taxon>Bacillati</taxon>
        <taxon>Bacillota</taxon>
        <taxon>Clostridia</taxon>
        <taxon>Eubacteriales</taxon>
        <taxon>Peptococcaceae</taxon>
        <taxon>Peptococcus</taxon>
    </lineage>
</organism>
<dbReference type="InterPro" id="IPR026353">
    <property type="entry name" value="Hypoxan-DNA_Glyclase"/>
</dbReference>
<keyword evidence="3" id="KW-1185">Reference proteome</keyword>
<dbReference type="Proteomes" id="UP000198995">
    <property type="component" value="Unassembled WGS sequence"/>
</dbReference>
<evidence type="ECO:0000259" key="1">
    <source>
        <dbReference type="SMART" id="SM00986"/>
    </source>
</evidence>
<dbReference type="STRING" id="2741.SAMN04489866_10684"/>
<dbReference type="EMBL" id="FNAF01000006">
    <property type="protein sequence ID" value="SDD74584.1"/>
    <property type="molecule type" value="Genomic_DNA"/>
</dbReference>
<dbReference type="CDD" id="cd06981">
    <property type="entry name" value="cupin_reut_a1446"/>
    <property type="match status" value="1"/>
</dbReference>
<dbReference type="RefSeq" id="WP_091791864.1">
    <property type="nucleotide sequence ID" value="NZ_FNAF01000006.1"/>
</dbReference>